<evidence type="ECO:0000256" key="1">
    <source>
        <dbReference type="SAM" id="MobiDB-lite"/>
    </source>
</evidence>
<protein>
    <submittedName>
        <fullName evidence="4">Uncharacterized protein</fullName>
    </submittedName>
</protein>
<feature type="compositionally biased region" description="Polar residues" evidence="1">
    <location>
        <begin position="293"/>
        <end position="308"/>
    </location>
</feature>
<feature type="compositionally biased region" description="Basic and acidic residues" evidence="1">
    <location>
        <begin position="281"/>
        <end position="292"/>
    </location>
</feature>
<dbReference type="EMBL" id="JACMSC010000012">
    <property type="protein sequence ID" value="KAG6498280.1"/>
    <property type="molecule type" value="Genomic_DNA"/>
</dbReference>
<keyword evidence="2" id="KW-0472">Membrane</keyword>
<dbReference type="PANTHER" id="PTHR33700">
    <property type="entry name" value="MYB-LIKE PROTEIN X"/>
    <property type="match status" value="1"/>
</dbReference>
<organism evidence="4 5">
    <name type="scientific">Zingiber officinale</name>
    <name type="common">Ginger</name>
    <name type="synonym">Amomum zingiber</name>
    <dbReference type="NCBI Taxonomy" id="94328"/>
    <lineage>
        <taxon>Eukaryota</taxon>
        <taxon>Viridiplantae</taxon>
        <taxon>Streptophyta</taxon>
        <taxon>Embryophyta</taxon>
        <taxon>Tracheophyta</taxon>
        <taxon>Spermatophyta</taxon>
        <taxon>Magnoliopsida</taxon>
        <taxon>Liliopsida</taxon>
        <taxon>Zingiberales</taxon>
        <taxon>Zingiberaceae</taxon>
        <taxon>Zingiber</taxon>
    </lineage>
</organism>
<evidence type="ECO:0000313" key="5">
    <source>
        <dbReference type="Proteomes" id="UP000734854"/>
    </source>
</evidence>
<feature type="region of interest" description="Disordered" evidence="1">
    <location>
        <begin position="178"/>
        <end position="308"/>
    </location>
</feature>
<dbReference type="AlphaFoldDB" id="A0A8J5L2B4"/>
<evidence type="ECO:0000256" key="3">
    <source>
        <dbReference type="SAM" id="SignalP"/>
    </source>
</evidence>
<name>A0A8J5L2B4_ZINOF</name>
<reference evidence="4 5" key="1">
    <citation type="submission" date="2020-08" db="EMBL/GenBank/DDBJ databases">
        <title>Plant Genome Project.</title>
        <authorList>
            <person name="Zhang R.-G."/>
        </authorList>
    </citation>
    <scope>NUCLEOTIDE SEQUENCE [LARGE SCALE GENOMIC DNA]</scope>
    <source>
        <tissue evidence="4">Rhizome</tissue>
    </source>
</reference>
<sequence>MASAMLLTEALHLVIRFLSLANFNQPVAIANSGSHLALFPSHSVDLNPSMDGEALIGEKETSSGEASHSVAFLSSSRCFLFFSSERIAVRWVTLKLESGITKPSWASVIFMMRQASIRNQRNKGMRLNSFLQICILTLVFFWLLYQLKHSFDKKKGPDEHGSRSLNNAVDSHPEFTVLGRKTLPPHDQGIVSEGKVSNEDKEHEEEVEKGEEDAESQHTMDDEVAKEIPEDGIDELDNEQEDEQDYEAEDGDDAGNEEEKDEQVEEAEFLDDQDPEEDSLLEAHEKGHRDRSNGTGDRNNRNVGNNSTITDLADLQNDIDYNNSLTTSGSSVEKLEQDVSPINHSKLKGNLLTAGVLDVRVNRQTNENLGKNNLLPLDNEALIQSIGVLMLYFNYALLMCWCTEIEGIDFIIKEISKRRPLSQSASVIVRRAPLSPRLSLSPRASPSSHRLRRTRTRCRLQQGNDSFRGFRLSWTVDDVPPPTAPRCPPSNAHPLPLSSRAASPSAPPPSSHRLLPRRPPSSRGLLPCVSSLAATGLSPAATVLQQRPTFLCCELSSSGAVSFCRGLSPVAPSLSAVISSQELTAAKNLHLLLSSAANSHPAAPSLYFEQSSYL</sequence>
<keyword evidence="2" id="KW-0812">Transmembrane</keyword>
<feature type="region of interest" description="Disordered" evidence="1">
    <location>
        <begin position="481"/>
        <end position="519"/>
    </location>
</feature>
<keyword evidence="2" id="KW-1133">Transmembrane helix</keyword>
<dbReference type="Proteomes" id="UP000734854">
    <property type="component" value="Unassembled WGS sequence"/>
</dbReference>
<feature type="signal peptide" evidence="3">
    <location>
        <begin position="1"/>
        <end position="21"/>
    </location>
</feature>
<comment type="caution">
    <text evidence="4">The sequence shown here is derived from an EMBL/GenBank/DDBJ whole genome shotgun (WGS) entry which is preliminary data.</text>
</comment>
<feature type="compositionally biased region" description="Acidic residues" evidence="1">
    <location>
        <begin position="230"/>
        <end position="280"/>
    </location>
</feature>
<evidence type="ECO:0000256" key="2">
    <source>
        <dbReference type="SAM" id="Phobius"/>
    </source>
</evidence>
<dbReference type="PANTHER" id="PTHR33700:SF4">
    <property type="entry name" value="MYB-LIKE PROTEIN X"/>
    <property type="match status" value="1"/>
</dbReference>
<feature type="compositionally biased region" description="Basic and acidic residues" evidence="1">
    <location>
        <begin position="215"/>
        <end position="229"/>
    </location>
</feature>
<feature type="compositionally biased region" description="Basic and acidic residues" evidence="1">
    <location>
        <begin position="196"/>
        <end position="206"/>
    </location>
</feature>
<accession>A0A8J5L2B4</accession>
<keyword evidence="5" id="KW-1185">Reference proteome</keyword>
<feature type="compositionally biased region" description="Low complexity" evidence="1">
    <location>
        <begin position="438"/>
        <end position="448"/>
    </location>
</feature>
<keyword evidence="3" id="KW-0732">Signal</keyword>
<feature type="compositionally biased region" description="Low complexity" evidence="1">
    <location>
        <begin position="492"/>
        <end position="504"/>
    </location>
</feature>
<feature type="transmembrane region" description="Helical" evidence="2">
    <location>
        <begin position="127"/>
        <end position="145"/>
    </location>
</feature>
<proteinExistence type="predicted"/>
<gene>
    <name evidence="4" type="ORF">ZIOFF_046192</name>
</gene>
<feature type="chain" id="PRO_5035188990" evidence="3">
    <location>
        <begin position="22"/>
        <end position="614"/>
    </location>
</feature>
<feature type="region of interest" description="Disordered" evidence="1">
    <location>
        <begin position="438"/>
        <end position="457"/>
    </location>
</feature>
<evidence type="ECO:0000313" key="4">
    <source>
        <dbReference type="EMBL" id="KAG6498280.1"/>
    </source>
</evidence>